<keyword evidence="2" id="KW-0723">Serine/threonine-protein kinase</keyword>
<dbReference type="Proteomes" id="UP000016922">
    <property type="component" value="Unassembled WGS sequence"/>
</dbReference>
<dbReference type="KEGG" id="glz:GLAREA_05812"/>
<dbReference type="Gene3D" id="1.10.510.10">
    <property type="entry name" value="Transferase(Phosphotransferase) domain 1"/>
    <property type="match status" value="1"/>
</dbReference>
<protein>
    <recommendedName>
        <fullName evidence="1">non-specific serine/threonine protein kinase</fullName>
        <ecNumber evidence="1">2.7.11.1</ecNumber>
    </recommendedName>
</protein>
<dbReference type="PANTHER" id="PTHR47634:SF9">
    <property type="entry name" value="PROTEIN KINASE DOMAIN-CONTAINING PROTEIN-RELATED"/>
    <property type="match status" value="1"/>
</dbReference>
<evidence type="ECO:0000256" key="7">
    <source>
        <dbReference type="ARBA" id="ARBA00047899"/>
    </source>
</evidence>
<dbReference type="eggNOG" id="KOG1290">
    <property type="taxonomic scope" value="Eukaryota"/>
</dbReference>
<accession>S3DH45</accession>
<dbReference type="GO" id="GO:0050684">
    <property type="term" value="P:regulation of mRNA processing"/>
    <property type="evidence" value="ECO:0007669"/>
    <property type="project" value="TreeGrafter"/>
</dbReference>
<evidence type="ECO:0000256" key="4">
    <source>
        <dbReference type="ARBA" id="ARBA00022741"/>
    </source>
</evidence>
<evidence type="ECO:0000256" key="8">
    <source>
        <dbReference type="ARBA" id="ARBA00048679"/>
    </source>
</evidence>
<keyword evidence="6" id="KW-0067">ATP-binding</keyword>
<dbReference type="InterPro" id="IPR000719">
    <property type="entry name" value="Prot_kinase_dom"/>
</dbReference>
<name>S3DH45_GLAL2</name>
<dbReference type="GO" id="GO:0004674">
    <property type="term" value="F:protein serine/threonine kinase activity"/>
    <property type="evidence" value="ECO:0007669"/>
    <property type="project" value="UniProtKB-KW"/>
</dbReference>
<dbReference type="SUPFAM" id="SSF56112">
    <property type="entry name" value="Protein kinase-like (PK-like)"/>
    <property type="match status" value="1"/>
</dbReference>
<keyword evidence="11" id="KW-1185">Reference proteome</keyword>
<comment type="catalytic activity">
    <reaction evidence="8">
        <text>L-seryl-[protein] + ATP = O-phospho-L-seryl-[protein] + ADP + H(+)</text>
        <dbReference type="Rhea" id="RHEA:17989"/>
        <dbReference type="Rhea" id="RHEA-COMP:9863"/>
        <dbReference type="Rhea" id="RHEA-COMP:11604"/>
        <dbReference type="ChEBI" id="CHEBI:15378"/>
        <dbReference type="ChEBI" id="CHEBI:29999"/>
        <dbReference type="ChEBI" id="CHEBI:30616"/>
        <dbReference type="ChEBI" id="CHEBI:83421"/>
        <dbReference type="ChEBI" id="CHEBI:456216"/>
        <dbReference type="EC" id="2.7.11.1"/>
    </reaction>
</comment>
<gene>
    <name evidence="10" type="ORF">GLAREA_05812</name>
</gene>
<dbReference type="STRING" id="1116229.S3DH45"/>
<dbReference type="OrthoDB" id="5979581at2759"/>
<evidence type="ECO:0000259" key="9">
    <source>
        <dbReference type="PROSITE" id="PS50011"/>
    </source>
</evidence>
<keyword evidence="5 10" id="KW-0418">Kinase</keyword>
<dbReference type="GeneID" id="19464866"/>
<comment type="catalytic activity">
    <reaction evidence="7">
        <text>L-threonyl-[protein] + ATP = O-phospho-L-threonyl-[protein] + ADP + H(+)</text>
        <dbReference type="Rhea" id="RHEA:46608"/>
        <dbReference type="Rhea" id="RHEA-COMP:11060"/>
        <dbReference type="Rhea" id="RHEA-COMP:11605"/>
        <dbReference type="ChEBI" id="CHEBI:15378"/>
        <dbReference type="ChEBI" id="CHEBI:30013"/>
        <dbReference type="ChEBI" id="CHEBI:30616"/>
        <dbReference type="ChEBI" id="CHEBI:61977"/>
        <dbReference type="ChEBI" id="CHEBI:456216"/>
        <dbReference type="EC" id="2.7.11.1"/>
    </reaction>
</comment>
<evidence type="ECO:0000313" key="10">
    <source>
        <dbReference type="EMBL" id="EPE36474.1"/>
    </source>
</evidence>
<dbReference type="InterPro" id="IPR011009">
    <property type="entry name" value="Kinase-like_dom_sf"/>
</dbReference>
<dbReference type="HOGENOM" id="CLU_000288_81_11_1"/>
<proteinExistence type="predicted"/>
<keyword evidence="4" id="KW-0547">Nucleotide-binding</keyword>
<dbReference type="PROSITE" id="PS50011">
    <property type="entry name" value="PROTEIN_KINASE_DOM"/>
    <property type="match status" value="1"/>
</dbReference>
<organism evidence="10 11">
    <name type="scientific">Glarea lozoyensis (strain ATCC 20868 / MF5171)</name>
    <dbReference type="NCBI Taxonomy" id="1116229"/>
    <lineage>
        <taxon>Eukaryota</taxon>
        <taxon>Fungi</taxon>
        <taxon>Dikarya</taxon>
        <taxon>Ascomycota</taxon>
        <taxon>Pezizomycotina</taxon>
        <taxon>Leotiomycetes</taxon>
        <taxon>Helotiales</taxon>
        <taxon>Helotiaceae</taxon>
        <taxon>Glarea</taxon>
    </lineage>
</organism>
<reference evidence="10 11" key="1">
    <citation type="journal article" date="2013" name="BMC Genomics">
        <title>Genomics-driven discovery of the pneumocandin biosynthetic gene cluster in the fungus Glarea lozoyensis.</title>
        <authorList>
            <person name="Chen L."/>
            <person name="Yue Q."/>
            <person name="Zhang X."/>
            <person name="Xiang M."/>
            <person name="Wang C."/>
            <person name="Li S."/>
            <person name="Che Y."/>
            <person name="Ortiz-Lopez F.J."/>
            <person name="Bills G.F."/>
            <person name="Liu X."/>
            <person name="An Z."/>
        </authorList>
    </citation>
    <scope>NUCLEOTIDE SEQUENCE [LARGE SCALE GENOMIC DNA]</scope>
    <source>
        <strain evidence="11">ATCC 20868 / MF5171</strain>
    </source>
</reference>
<evidence type="ECO:0000256" key="3">
    <source>
        <dbReference type="ARBA" id="ARBA00022679"/>
    </source>
</evidence>
<dbReference type="OMA" id="CLVHPPM"/>
<dbReference type="Pfam" id="PF00069">
    <property type="entry name" value="Pkinase"/>
    <property type="match status" value="1"/>
</dbReference>
<dbReference type="EC" id="2.7.11.1" evidence="1"/>
<evidence type="ECO:0000256" key="2">
    <source>
        <dbReference type="ARBA" id="ARBA00022527"/>
    </source>
</evidence>
<dbReference type="RefSeq" id="XP_008077292.1">
    <property type="nucleotide sequence ID" value="XM_008079101.1"/>
</dbReference>
<dbReference type="InterPro" id="IPR051334">
    <property type="entry name" value="SRPK"/>
</dbReference>
<dbReference type="GO" id="GO:0005524">
    <property type="term" value="F:ATP binding"/>
    <property type="evidence" value="ECO:0007669"/>
    <property type="project" value="UniProtKB-KW"/>
</dbReference>
<sequence>MRISDFQELITGEKLPQEILKLTLKHLLLALDFLHSECDIAHTDIQAKNILMRIEDETVLSEFEEAEIQDPSPRKIDGKRTIYTSRQLRIRGSVGRPVLCDFGEARVGDKKFTEDIQPFLYRAPEVLLRKPWGKKVDIWNLGVLGKLLFDGRDINDETTNEVHFAEMIALLGSPPQGVLDGSPIIREFFDNNGNWIDETKVPSKSLEEMEENLTGRDQVAFLEFMRKMLRWVPEDRMSAFDLLDDPWLNS</sequence>
<evidence type="ECO:0000256" key="5">
    <source>
        <dbReference type="ARBA" id="ARBA00022777"/>
    </source>
</evidence>
<evidence type="ECO:0000313" key="11">
    <source>
        <dbReference type="Proteomes" id="UP000016922"/>
    </source>
</evidence>
<keyword evidence="3" id="KW-0808">Transferase</keyword>
<dbReference type="PANTHER" id="PTHR47634">
    <property type="entry name" value="PROTEIN KINASE DOMAIN-CONTAINING PROTEIN-RELATED"/>
    <property type="match status" value="1"/>
</dbReference>
<feature type="domain" description="Protein kinase" evidence="9">
    <location>
        <begin position="1"/>
        <end position="248"/>
    </location>
</feature>
<evidence type="ECO:0000256" key="1">
    <source>
        <dbReference type="ARBA" id="ARBA00012513"/>
    </source>
</evidence>
<dbReference type="GO" id="GO:0000245">
    <property type="term" value="P:spliceosomal complex assembly"/>
    <property type="evidence" value="ECO:0007669"/>
    <property type="project" value="TreeGrafter"/>
</dbReference>
<dbReference type="EMBL" id="KE145353">
    <property type="protein sequence ID" value="EPE36474.1"/>
    <property type="molecule type" value="Genomic_DNA"/>
</dbReference>
<dbReference type="SMART" id="SM00220">
    <property type="entry name" value="S_TKc"/>
    <property type="match status" value="1"/>
</dbReference>
<dbReference type="AlphaFoldDB" id="S3DH45"/>
<evidence type="ECO:0000256" key="6">
    <source>
        <dbReference type="ARBA" id="ARBA00022840"/>
    </source>
</evidence>